<dbReference type="GO" id="GO:0003677">
    <property type="term" value="F:DNA binding"/>
    <property type="evidence" value="ECO:0007669"/>
    <property type="project" value="InterPro"/>
</dbReference>
<reference evidence="2 3" key="1">
    <citation type="journal article" date="2015" name="Infect. Genet. Evol.">
        <title>Genomic sequences of six botulinum neurotoxin-producing strains representing three clostridial species illustrate the mobility and diversity of botulinum neurotoxin genes.</title>
        <authorList>
            <person name="Smith T.J."/>
            <person name="Hill K.K."/>
            <person name="Xie G."/>
            <person name="Foley B.T."/>
            <person name="Williamson C.H."/>
            <person name="Foster J.T."/>
            <person name="Johnson S.L."/>
            <person name="Chertkov O."/>
            <person name="Teshima H."/>
            <person name="Gibbons H.S."/>
            <person name="Johnsky L.A."/>
            <person name="Karavis M.A."/>
            <person name="Smith L.A."/>
        </authorList>
    </citation>
    <scope>NUCLEOTIDE SEQUENCE [LARGE SCALE GENOMIC DNA]</scope>
    <source>
        <strain evidence="2 3">CDC 2741</strain>
    </source>
</reference>
<gene>
    <name evidence="2" type="ORF">U732_2913</name>
</gene>
<organism evidence="2 3">
    <name type="scientific">Clostridium argentinense CDC 2741</name>
    <dbReference type="NCBI Taxonomy" id="1418104"/>
    <lineage>
        <taxon>Bacteria</taxon>
        <taxon>Bacillati</taxon>
        <taxon>Bacillota</taxon>
        <taxon>Clostridia</taxon>
        <taxon>Eubacteriales</taxon>
        <taxon>Clostridiaceae</taxon>
        <taxon>Clostridium</taxon>
    </lineage>
</organism>
<dbReference type="InterPro" id="IPR011010">
    <property type="entry name" value="DNA_brk_join_enz"/>
</dbReference>
<keyword evidence="3" id="KW-1185">Reference proteome</keyword>
<protein>
    <submittedName>
        <fullName evidence="2">Site-specific recombinase, phage integrase family domain protein</fullName>
    </submittedName>
</protein>
<accession>A0A0C1UJK9</accession>
<sequence>MLKVLYEYLKELKDSKKIVNINNRLFNFRNTDSCSIYLNQLFKLRGHDITIYKLRHTYATMLISRVVDFETDA</sequence>
<comment type="caution">
    <text evidence="2">The sequence shown here is derived from an EMBL/GenBank/DDBJ whole genome shotgun (WGS) entry which is preliminary data.</text>
</comment>
<dbReference type="AlphaFoldDB" id="A0A0C1UJK9"/>
<dbReference type="GO" id="GO:0006310">
    <property type="term" value="P:DNA recombination"/>
    <property type="evidence" value="ECO:0007669"/>
    <property type="project" value="UniProtKB-KW"/>
</dbReference>
<evidence type="ECO:0000256" key="1">
    <source>
        <dbReference type="ARBA" id="ARBA00023172"/>
    </source>
</evidence>
<dbReference type="EMBL" id="AYSO01000014">
    <property type="protein sequence ID" value="KIE47450.1"/>
    <property type="molecule type" value="Genomic_DNA"/>
</dbReference>
<dbReference type="GO" id="GO:0015074">
    <property type="term" value="P:DNA integration"/>
    <property type="evidence" value="ECO:0007669"/>
    <property type="project" value="InterPro"/>
</dbReference>
<dbReference type="Proteomes" id="UP000031366">
    <property type="component" value="Unassembled WGS sequence"/>
</dbReference>
<dbReference type="SUPFAM" id="SSF56349">
    <property type="entry name" value="DNA breaking-rejoining enzymes"/>
    <property type="match status" value="1"/>
</dbReference>
<dbReference type="Gene3D" id="1.10.443.10">
    <property type="entry name" value="Intergrase catalytic core"/>
    <property type="match status" value="1"/>
</dbReference>
<keyword evidence="1" id="KW-0233">DNA recombination</keyword>
<proteinExistence type="predicted"/>
<dbReference type="InterPro" id="IPR013762">
    <property type="entry name" value="Integrase-like_cat_sf"/>
</dbReference>
<evidence type="ECO:0000313" key="3">
    <source>
        <dbReference type="Proteomes" id="UP000031366"/>
    </source>
</evidence>
<evidence type="ECO:0000313" key="2">
    <source>
        <dbReference type="EMBL" id="KIE47450.1"/>
    </source>
</evidence>
<name>A0A0C1UJK9_9CLOT</name>